<keyword evidence="4" id="KW-0732">Signal</keyword>
<name>M5DV21_9GAMM</name>
<evidence type="ECO:0000313" key="7">
    <source>
        <dbReference type="Proteomes" id="UP000011866"/>
    </source>
</evidence>
<dbReference type="SUPFAM" id="SSF53300">
    <property type="entry name" value="vWA-like"/>
    <property type="match status" value="1"/>
</dbReference>
<dbReference type="KEGG" id="tol:TOL_2871"/>
<proteinExistence type="predicted"/>
<keyword evidence="2" id="KW-0106">Calcium</keyword>
<dbReference type="GeneID" id="79177618"/>
<evidence type="ECO:0000256" key="2">
    <source>
        <dbReference type="ARBA" id="ARBA00022837"/>
    </source>
</evidence>
<dbReference type="Gene3D" id="3.40.50.410">
    <property type="entry name" value="von Willebrand factor, type A domain"/>
    <property type="match status" value="1"/>
</dbReference>
<reference evidence="6 7" key="1">
    <citation type="journal article" date="2013" name="Genome Announc.">
        <title>Genome Sequence of Thalassolituus oleivorans MIL-1 (DSM 14913T).</title>
        <authorList>
            <person name="Golyshin P.N."/>
            <person name="Werner J."/>
            <person name="Chernikova T.N."/>
            <person name="Tran H."/>
            <person name="Ferrer M."/>
            <person name="Yakimov M.M."/>
            <person name="Teeling H."/>
            <person name="Golyshina O.V."/>
        </authorList>
    </citation>
    <scope>NUCLEOTIDE SEQUENCE [LARGE SCALE GENOMIC DNA]</scope>
    <source>
        <strain evidence="6 7">MIL-1</strain>
    </source>
</reference>
<feature type="chain" id="PRO_5004065593" description="PilY1 beta-propeller domain-containing protein" evidence="4">
    <location>
        <begin position="35"/>
        <end position="1136"/>
    </location>
</feature>
<feature type="region of interest" description="Disordered" evidence="3">
    <location>
        <begin position="1084"/>
        <end position="1105"/>
    </location>
</feature>
<dbReference type="AlphaFoldDB" id="M5DV21"/>
<dbReference type="Pfam" id="PF05567">
    <property type="entry name" value="T4P_PilY1"/>
    <property type="match status" value="1"/>
</dbReference>
<organism evidence="6 7">
    <name type="scientific">Thalassolituus oleivorans MIL-1</name>
    <dbReference type="NCBI Taxonomy" id="1298593"/>
    <lineage>
        <taxon>Bacteria</taxon>
        <taxon>Pseudomonadati</taxon>
        <taxon>Pseudomonadota</taxon>
        <taxon>Gammaproteobacteria</taxon>
        <taxon>Oceanospirillales</taxon>
        <taxon>Oceanospirillaceae</taxon>
        <taxon>Thalassolituus</taxon>
    </lineage>
</organism>
<evidence type="ECO:0000313" key="6">
    <source>
        <dbReference type="EMBL" id="CCU73267.1"/>
    </source>
</evidence>
<evidence type="ECO:0000256" key="1">
    <source>
        <dbReference type="ARBA" id="ARBA00022723"/>
    </source>
</evidence>
<dbReference type="eggNOG" id="COG2304">
    <property type="taxonomic scope" value="Bacteria"/>
</dbReference>
<keyword evidence="1" id="KW-0479">Metal-binding</keyword>
<gene>
    <name evidence="6" type="ORF">TOL_2871</name>
</gene>
<dbReference type="Proteomes" id="UP000011866">
    <property type="component" value="Chromosome"/>
</dbReference>
<dbReference type="HOGENOM" id="CLU_004773_0_0_6"/>
<sequence length="1136" mass="123738">MKYLNMKKVINTLLNMRHIASFIVLISAPLFSIADDTEIYRTDATQGVQPNVIFVFDTSGSMGFLPDSNDKAQGNKKSRMDIVKQAAIDVIGDPTLANLNIGIMRFDSVESGASPISGVKYYKSSVQNNNNQNYKDGGGYVLSPISDINDSKHRNSILSAISGLEAGGTTPLVETYSEAIRYMRGDDVKFGKKYGKTEYVEGGTVLVQGPSRTEDIKECRKCSQWTGWGFLGACFFGQITTVNDSYCSDTYNNSYKWVVTGTNTIPGEFYEEEKTAGYAETSTAQYFYMSHPDSYNKDTGKYISPITNSCQKNHIFLFTDGVSQSDNEADDDIKSLLTKLDSSIYTNKDGISTNCKTYGDNYEGDITNSCMEELALAAYEGDNIADSLLLADSDPSTESQQSITTHTIGGFLNTDSKSVKPILERAADYSDGIYSEASDSEKLKLTLQNLFERVSADATGGSSAPVVAVNALNRLESSEELYYTTFEPKVVTGWSGNLKRYKLGSDGEILDKNDKSAVDANTGYFAKEATSIWSSEVDGNIVTKGGAASHLTLDRKVYTYLGGASKTIDDSLVDVNLSGVIVAATGMTPDIFDTELSGTDFLNMLKWASGITTIDGVEVARQEIEDPLHSQPIILNYGTSTNYNSTLFFGTNSGYLHAIDTYRDPSKNPKERFAYVPYELLPNINMYYSKKNEIGKTYGLDGPVSSLIFNQTDVDAGTPKRRFIVGSTDKAYLYLTMRRGGNINYAIDVTDRDTPKYLWQISTASSGFEELGQTWSGMTPVFINPKAIGVDSTKKSIPVLVFGGGYDPEEDLTSESVRLGQSTGNAIFIVDAMTGALLWKASSTLAADLTISQMTNSIASDITPVDNNGDGNVDILYASDIGGRLWRIDLFSDGTQKGTLLADLNTGNSVTNNTRFYTTPVVAYQGNENKGRYVITLGSGYRAHPLVTNNQDRFFVLFDQITSTDETSTKNALSTYKTKKTSDLANYSNIASASDDAKNTGFYYKLTETGEKSLSDSIVANNRIYFSTYFPNSTSNTSDLDSCKAVTGNARLYEINLGEYNPNKPLEDLSIEVTELKQSGIPAEPKIVFPPADENGTGGEDGGSGDDCANMAILVGSEVIKSDSCGSVSKSYWSEL</sequence>
<dbReference type="InterPro" id="IPR036465">
    <property type="entry name" value="vWFA_dom_sf"/>
</dbReference>
<evidence type="ECO:0000259" key="5">
    <source>
        <dbReference type="Pfam" id="PF05567"/>
    </source>
</evidence>
<dbReference type="EMBL" id="HF680312">
    <property type="protein sequence ID" value="CCU73267.1"/>
    <property type="molecule type" value="Genomic_DNA"/>
</dbReference>
<dbReference type="InterPro" id="IPR008707">
    <property type="entry name" value="B-propeller_PilY1"/>
</dbReference>
<evidence type="ECO:0000256" key="4">
    <source>
        <dbReference type="SAM" id="SignalP"/>
    </source>
</evidence>
<feature type="signal peptide" evidence="4">
    <location>
        <begin position="1"/>
        <end position="34"/>
    </location>
</feature>
<dbReference type="GO" id="GO:0046872">
    <property type="term" value="F:metal ion binding"/>
    <property type="evidence" value="ECO:0007669"/>
    <property type="project" value="UniProtKB-KW"/>
</dbReference>
<accession>M5DV21</accession>
<keyword evidence="7" id="KW-1185">Reference proteome</keyword>
<dbReference type="PATRIC" id="fig|1298593.3.peg.2772"/>
<evidence type="ECO:0000256" key="3">
    <source>
        <dbReference type="SAM" id="MobiDB-lite"/>
    </source>
</evidence>
<protein>
    <recommendedName>
        <fullName evidence="5">PilY1 beta-propeller domain-containing protein</fullName>
    </recommendedName>
</protein>
<dbReference type="RefSeq" id="WP_015487977.1">
    <property type="nucleotide sequence ID" value="NC_020888.1"/>
</dbReference>
<dbReference type="eggNOG" id="COG3419">
    <property type="taxonomic scope" value="Bacteria"/>
</dbReference>
<feature type="domain" description="PilY1 beta-propeller" evidence="5">
    <location>
        <begin position="646"/>
        <end position="912"/>
    </location>
</feature>
<dbReference type="STRING" id="187493.CN03_04075"/>